<feature type="transmembrane region" description="Helical" evidence="1">
    <location>
        <begin position="204"/>
        <end position="225"/>
    </location>
</feature>
<keyword evidence="1" id="KW-1133">Transmembrane helix</keyword>
<dbReference type="Proteomes" id="UP001472677">
    <property type="component" value="Unassembled WGS sequence"/>
</dbReference>
<reference evidence="2 3" key="1">
    <citation type="journal article" date="2024" name="G3 (Bethesda)">
        <title>Genome assembly of Hibiscus sabdariffa L. provides insights into metabolisms of medicinal natural products.</title>
        <authorList>
            <person name="Kim T."/>
        </authorList>
    </citation>
    <scope>NUCLEOTIDE SEQUENCE [LARGE SCALE GENOMIC DNA]</scope>
    <source>
        <strain evidence="2">TK-2024</strain>
        <tissue evidence="2">Old leaves</tissue>
    </source>
</reference>
<name>A0ABR2FEX0_9ROSI</name>
<keyword evidence="1" id="KW-0472">Membrane</keyword>
<organism evidence="2 3">
    <name type="scientific">Hibiscus sabdariffa</name>
    <name type="common">roselle</name>
    <dbReference type="NCBI Taxonomy" id="183260"/>
    <lineage>
        <taxon>Eukaryota</taxon>
        <taxon>Viridiplantae</taxon>
        <taxon>Streptophyta</taxon>
        <taxon>Embryophyta</taxon>
        <taxon>Tracheophyta</taxon>
        <taxon>Spermatophyta</taxon>
        <taxon>Magnoliopsida</taxon>
        <taxon>eudicotyledons</taxon>
        <taxon>Gunneridae</taxon>
        <taxon>Pentapetalae</taxon>
        <taxon>rosids</taxon>
        <taxon>malvids</taxon>
        <taxon>Malvales</taxon>
        <taxon>Malvaceae</taxon>
        <taxon>Malvoideae</taxon>
        <taxon>Hibiscus</taxon>
    </lineage>
</organism>
<comment type="caution">
    <text evidence="2">The sequence shown here is derived from an EMBL/GenBank/DDBJ whole genome shotgun (WGS) entry which is preliminary data.</text>
</comment>
<evidence type="ECO:0000313" key="3">
    <source>
        <dbReference type="Proteomes" id="UP001472677"/>
    </source>
</evidence>
<keyword evidence="3" id="KW-1185">Reference proteome</keyword>
<proteinExistence type="predicted"/>
<accession>A0ABR2FEX0</accession>
<feature type="transmembrane region" description="Helical" evidence="1">
    <location>
        <begin position="12"/>
        <end position="35"/>
    </location>
</feature>
<sequence>MFSFTSNPPHPPFFLFSTHTPVKICSLVVSVVWIFPSERLHQSFRVFGRTEGYGWQKKTEEWRIDRLAPWFRSNLYRSLGFCCFQVRFISMSKFGLRWFDRKTPPLRLLGWRVILFFEGCYWVFDSGGLDFGCGFGFLSITSKLVLSYRMSSMVRRFSVKDISLWFVDLVKTKKSASNDGGISRGDLLSRLTLFDTDLVKIIEIKLWVAFVAIGMKLVVGMTLVAEYRKRKSTVQRVMASFPFGYSTNTCLFPKEPTFRGGEK</sequence>
<gene>
    <name evidence="2" type="ORF">V6N12_069768</name>
</gene>
<protein>
    <submittedName>
        <fullName evidence="2">Uncharacterized protein</fullName>
    </submittedName>
</protein>
<keyword evidence="1" id="KW-0812">Transmembrane</keyword>
<dbReference type="EMBL" id="JBBPBM010000006">
    <property type="protein sequence ID" value="KAK8579443.1"/>
    <property type="molecule type" value="Genomic_DNA"/>
</dbReference>
<evidence type="ECO:0000313" key="2">
    <source>
        <dbReference type="EMBL" id="KAK8579443.1"/>
    </source>
</evidence>
<evidence type="ECO:0000256" key="1">
    <source>
        <dbReference type="SAM" id="Phobius"/>
    </source>
</evidence>